<name>A0ABR8CJW4_9NOST</name>
<dbReference type="Proteomes" id="UP000607281">
    <property type="component" value="Unassembled WGS sequence"/>
</dbReference>
<dbReference type="GO" id="GO:0008168">
    <property type="term" value="F:methyltransferase activity"/>
    <property type="evidence" value="ECO:0007669"/>
    <property type="project" value="UniProtKB-KW"/>
</dbReference>
<dbReference type="EMBL" id="JACJRF010000003">
    <property type="protein sequence ID" value="MBD2343061.1"/>
    <property type="molecule type" value="Genomic_DNA"/>
</dbReference>
<dbReference type="GO" id="GO:0032259">
    <property type="term" value="P:methylation"/>
    <property type="evidence" value="ECO:0007669"/>
    <property type="project" value="UniProtKB-KW"/>
</dbReference>
<feature type="domain" description="Methyltransferase type 11" evidence="1">
    <location>
        <begin position="54"/>
        <end position="144"/>
    </location>
</feature>
<protein>
    <submittedName>
        <fullName evidence="2">Class I SAM-dependent methyltransferase</fullName>
    </submittedName>
</protein>
<dbReference type="SUPFAM" id="SSF53335">
    <property type="entry name" value="S-adenosyl-L-methionine-dependent methyltransferases"/>
    <property type="match status" value="1"/>
</dbReference>
<accession>A0ABR8CJW4</accession>
<dbReference type="CDD" id="cd02440">
    <property type="entry name" value="AdoMet_MTases"/>
    <property type="match status" value="1"/>
</dbReference>
<dbReference type="PANTHER" id="PTHR43591:SF24">
    <property type="entry name" value="2-METHOXY-6-POLYPRENYL-1,4-BENZOQUINOL METHYLASE, MITOCHONDRIAL"/>
    <property type="match status" value="1"/>
</dbReference>
<gene>
    <name evidence="2" type="ORF">H6G18_02715</name>
</gene>
<evidence type="ECO:0000313" key="3">
    <source>
        <dbReference type="Proteomes" id="UP000607281"/>
    </source>
</evidence>
<dbReference type="InterPro" id="IPR029063">
    <property type="entry name" value="SAM-dependent_MTases_sf"/>
</dbReference>
<dbReference type="Pfam" id="PF08241">
    <property type="entry name" value="Methyltransf_11"/>
    <property type="match status" value="1"/>
</dbReference>
<dbReference type="PANTHER" id="PTHR43591">
    <property type="entry name" value="METHYLTRANSFERASE"/>
    <property type="match status" value="1"/>
</dbReference>
<dbReference type="Gene3D" id="3.40.50.150">
    <property type="entry name" value="Vaccinia Virus protein VP39"/>
    <property type="match status" value="1"/>
</dbReference>
<dbReference type="InterPro" id="IPR013216">
    <property type="entry name" value="Methyltransf_11"/>
</dbReference>
<dbReference type="RefSeq" id="WP_190405543.1">
    <property type="nucleotide sequence ID" value="NZ_JACJRF010000003.1"/>
</dbReference>
<keyword evidence="3" id="KW-1185">Reference proteome</keyword>
<sequence length="254" mass="29031">MVTLSQKIDNFKLPLQDFLACNPFPEPLTLGFFYREKMRAIHHIAPNQELPKILEVGGGQSGLTSLLYPQAKITNIDFNPEYAKAPCNQQERVNFVCGDATALPFADESFDAVTMFDLLEHVPDDQKAISEALRVLRPHGFLLISTPNENWRFPYYKFMQSICPSEDEVMAEWGHVRRGYTLTEIKTLINLSCQKYATFINPLTVLGHDVAFSNLPHRQRRILCKILSPLTWLSYYLHKPQGLGTETASVWQKN</sequence>
<evidence type="ECO:0000259" key="1">
    <source>
        <dbReference type="Pfam" id="PF08241"/>
    </source>
</evidence>
<keyword evidence="2" id="KW-0489">Methyltransferase</keyword>
<comment type="caution">
    <text evidence="2">The sequence shown here is derived from an EMBL/GenBank/DDBJ whole genome shotgun (WGS) entry which is preliminary data.</text>
</comment>
<proteinExistence type="predicted"/>
<organism evidence="2 3">
    <name type="scientific">Anabaena subtropica FACHB-260</name>
    <dbReference type="NCBI Taxonomy" id="2692884"/>
    <lineage>
        <taxon>Bacteria</taxon>
        <taxon>Bacillati</taxon>
        <taxon>Cyanobacteriota</taxon>
        <taxon>Cyanophyceae</taxon>
        <taxon>Nostocales</taxon>
        <taxon>Nostocaceae</taxon>
        <taxon>Anabaena</taxon>
    </lineage>
</organism>
<evidence type="ECO:0000313" key="2">
    <source>
        <dbReference type="EMBL" id="MBD2343061.1"/>
    </source>
</evidence>
<keyword evidence="2" id="KW-0808">Transferase</keyword>
<reference evidence="2 3" key="1">
    <citation type="journal article" date="2020" name="ISME J.">
        <title>Comparative genomics reveals insights into cyanobacterial evolution and habitat adaptation.</title>
        <authorList>
            <person name="Chen M.Y."/>
            <person name="Teng W.K."/>
            <person name="Zhao L."/>
            <person name="Hu C.X."/>
            <person name="Zhou Y.K."/>
            <person name="Han B.P."/>
            <person name="Song L.R."/>
            <person name="Shu W.S."/>
        </authorList>
    </citation>
    <scope>NUCLEOTIDE SEQUENCE [LARGE SCALE GENOMIC DNA]</scope>
    <source>
        <strain evidence="2 3">FACHB-260</strain>
    </source>
</reference>